<keyword evidence="2" id="KW-1185">Reference proteome</keyword>
<gene>
    <name evidence="1" type="ORF">NSJP_3307</name>
</gene>
<dbReference type="AlphaFoldDB" id="A0A1W1I8Y2"/>
<organism evidence="1 2">
    <name type="scientific">Nitrospira japonica</name>
    <dbReference type="NCBI Taxonomy" id="1325564"/>
    <lineage>
        <taxon>Bacteria</taxon>
        <taxon>Pseudomonadati</taxon>
        <taxon>Nitrospirota</taxon>
        <taxon>Nitrospiria</taxon>
        <taxon>Nitrospirales</taxon>
        <taxon>Nitrospiraceae</taxon>
        <taxon>Nitrospira</taxon>
    </lineage>
</organism>
<reference evidence="1 2" key="1">
    <citation type="submission" date="2017-03" db="EMBL/GenBank/DDBJ databases">
        <authorList>
            <person name="Afonso C.L."/>
            <person name="Miller P.J."/>
            <person name="Scott M.A."/>
            <person name="Spackman E."/>
            <person name="Goraichik I."/>
            <person name="Dimitrov K.M."/>
            <person name="Suarez D.L."/>
            <person name="Swayne D.E."/>
        </authorList>
    </citation>
    <scope>NUCLEOTIDE SEQUENCE [LARGE SCALE GENOMIC DNA]</scope>
    <source>
        <strain evidence="1">Genome sequencing of Nitrospira japonica strain NJ11</strain>
    </source>
</reference>
<evidence type="ECO:0000313" key="1">
    <source>
        <dbReference type="EMBL" id="SLM49474.1"/>
    </source>
</evidence>
<dbReference type="EMBL" id="LT828648">
    <property type="protein sequence ID" value="SLM49474.1"/>
    <property type="molecule type" value="Genomic_DNA"/>
</dbReference>
<proteinExistence type="predicted"/>
<protein>
    <submittedName>
        <fullName evidence="1">Uncharacterized protein</fullName>
    </submittedName>
</protein>
<sequence length="55" mass="6268">MNGLIYQERSGPHRCLPALLARFKGYENCVVIEYTWSTRICRVNAGSYRISDAST</sequence>
<dbReference type="KEGG" id="nja:NSJP_3307"/>
<name>A0A1W1I8Y2_9BACT</name>
<dbReference type="STRING" id="1325564.NSJP_3307"/>
<dbReference type="Proteomes" id="UP000192042">
    <property type="component" value="Chromosome I"/>
</dbReference>
<evidence type="ECO:0000313" key="2">
    <source>
        <dbReference type="Proteomes" id="UP000192042"/>
    </source>
</evidence>
<accession>A0A1W1I8Y2</accession>